<dbReference type="EMBL" id="JBHSED010000071">
    <property type="protein sequence ID" value="MFC4307117.1"/>
    <property type="molecule type" value="Genomic_DNA"/>
</dbReference>
<dbReference type="CDD" id="cd06550">
    <property type="entry name" value="TM_ABC_iron-siderophores_like"/>
    <property type="match status" value="1"/>
</dbReference>
<sequence length="269" mass="28085">MPRLLLAVMAGMALALAGAILQAVVRNPLASPDIIGVTSGAAMSSVLYLALFQVTTSVKWMPLFAFAGAAVVSAFIYFASWKKGISPIRMILVGLGVSALLEALKTLFMIFSPIIVASQAKVWITGTVYGATWQTVNSYCPWLLLIIPLLFILAGKLNLQPLGSELPTLLGGRIQLQRLVLVGTAAALAGSSVAFVGLMSPHIARRLVGGAHGVLLPAAALVGAILLVAADLAGRTLFAPRDVPAGVFTAIIGAPCFLYLLAKQKKKRA</sequence>
<evidence type="ECO:0000256" key="3">
    <source>
        <dbReference type="ARBA" id="ARBA00022448"/>
    </source>
</evidence>
<dbReference type="Pfam" id="PF01032">
    <property type="entry name" value="FecCD"/>
    <property type="match status" value="1"/>
</dbReference>
<name>A0ABV8SI33_9BACL</name>
<feature type="transmembrane region" description="Helical" evidence="8">
    <location>
        <begin position="211"/>
        <end position="233"/>
    </location>
</feature>
<comment type="similarity">
    <text evidence="2">Belongs to the binding-protein-dependent transport system permease family. FecCD subfamily.</text>
</comment>
<feature type="transmembrane region" description="Helical" evidence="8">
    <location>
        <begin position="245"/>
        <end position="262"/>
    </location>
</feature>
<gene>
    <name evidence="9" type="ORF">ACFO1S_27200</name>
</gene>
<evidence type="ECO:0000256" key="8">
    <source>
        <dbReference type="SAM" id="Phobius"/>
    </source>
</evidence>
<keyword evidence="5 8" id="KW-0812">Transmembrane</keyword>
<dbReference type="Gene3D" id="1.10.3470.10">
    <property type="entry name" value="ABC transporter involved in vitamin B12 uptake, BtuC"/>
    <property type="match status" value="1"/>
</dbReference>
<keyword evidence="4" id="KW-1003">Cell membrane</keyword>
<evidence type="ECO:0000256" key="5">
    <source>
        <dbReference type="ARBA" id="ARBA00022692"/>
    </source>
</evidence>
<dbReference type="InterPro" id="IPR000522">
    <property type="entry name" value="ABC_transptr_permease_BtuC"/>
</dbReference>
<feature type="transmembrane region" description="Helical" evidence="8">
    <location>
        <begin position="29"/>
        <end position="51"/>
    </location>
</feature>
<keyword evidence="7 8" id="KW-0472">Membrane</keyword>
<comment type="caution">
    <text evidence="9">The sequence shown here is derived from an EMBL/GenBank/DDBJ whole genome shotgun (WGS) entry which is preliminary data.</text>
</comment>
<evidence type="ECO:0000256" key="7">
    <source>
        <dbReference type="ARBA" id="ARBA00023136"/>
    </source>
</evidence>
<evidence type="ECO:0000313" key="10">
    <source>
        <dbReference type="Proteomes" id="UP001595755"/>
    </source>
</evidence>
<proteinExistence type="inferred from homology"/>
<dbReference type="PANTHER" id="PTHR30472:SF24">
    <property type="entry name" value="FERRIC ENTEROBACTIN TRANSPORT SYSTEM PERMEASE PROTEIN FEPG"/>
    <property type="match status" value="1"/>
</dbReference>
<evidence type="ECO:0000256" key="6">
    <source>
        <dbReference type="ARBA" id="ARBA00022989"/>
    </source>
</evidence>
<keyword evidence="3" id="KW-0813">Transport</keyword>
<evidence type="ECO:0000256" key="2">
    <source>
        <dbReference type="ARBA" id="ARBA00007935"/>
    </source>
</evidence>
<feature type="transmembrane region" description="Helical" evidence="8">
    <location>
        <begin position="91"/>
        <end position="118"/>
    </location>
</feature>
<dbReference type="RefSeq" id="WP_378127916.1">
    <property type="nucleotide sequence ID" value="NZ_JBHSED010000071.1"/>
</dbReference>
<comment type="subcellular location">
    <subcellularLocation>
        <location evidence="1">Cell membrane</location>
        <topology evidence="1">Multi-pass membrane protein</topology>
    </subcellularLocation>
</comment>
<feature type="transmembrane region" description="Helical" evidence="8">
    <location>
        <begin position="63"/>
        <end position="79"/>
    </location>
</feature>
<dbReference type="PANTHER" id="PTHR30472">
    <property type="entry name" value="FERRIC ENTEROBACTIN TRANSPORT SYSTEM PERMEASE PROTEIN"/>
    <property type="match status" value="1"/>
</dbReference>
<protein>
    <submittedName>
        <fullName evidence="9">FecCD family ABC transporter permease</fullName>
    </submittedName>
</protein>
<dbReference type="Proteomes" id="UP001595755">
    <property type="component" value="Unassembled WGS sequence"/>
</dbReference>
<dbReference type="SUPFAM" id="SSF81345">
    <property type="entry name" value="ABC transporter involved in vitamin B12 uptake, BtuC"/>
    <property type="match status" value="1"/>
</dbReference>
<evidence type="ECO:0000256" key="4">
    <source>
        <dbReference type="ARBA" id="ARBA00022475"/>
    </source>
</evidence>
<feature type="transmembrane region" description="Helical" evidence="8">
    <location>
        <begin position="179"/>
        <end position="199"/>
    </location>
</feature>
<keyword evidence="6 8" id="KW-1133">Transmembrane helix</keyword>
<reference evidence="10" key="1">
    <citation type="journal article" date="2019" name="Int. J. Syst. Evol. Microbiol.">
        <title>The Global Catalogue of Microorganisms (GCM) 10K type strain sequencing project: providing services to taxonomists for standard genome sequencing and annotation.</title>
        <authorList>
            <consortium name="The Broad Institute Genomics Platform"/>
            <consortium name="The Broad Institute Genome Sequencing Center for Infectious Disease"/>
            <person name="Wu L."/>
            <person name="Ma J."/>
        </authorList>
    </citation>
    <scope>NUCLEOTIDE SEQUENCE [LARGE SCALE GENOMIC DNA]</scope>
    <source>
        <strain evidence="10">CGMCC 4.1641</strain>
    </source>
</reference>
<evidence type="ECO:0000256" key="1">
    <source>
        <dbReference type="ARBA" id="ARBA00004651"/>
    </source>
</evidence>
<organism evidence="9 10">
    <name type="scientific">Cohnella boryungensis</name>
    <dbReference type="NCBI Taxonomy" id="768479"/>
    <lineage>
        <taxon>Bacteria</taxon>
        <taxon>Bacillati</taxon>
        <taxon>Bacillota</taxon>
        <taxon>Bacilli</taxon>
        <taxon>Bacillales</taxon>
        <taxon>Paenibacillaceae</taxon>
        <taxon>Cohnella</taxon>
    </lineage>
</organism>
<accession>A0ABV8SI33</accession>
<keyword evidence="10" id="KW-1185">Reference proteome</keyword>
<dbReference type="InterPro" id="IPR037294">
    <property type="entry name" value="ABC_BtuC-like"/>
</dbReference>
<evidence type="ECO:0000313" key="9">
    <source>
        <dbReference type="EMBL" id="MFC4307117.1"/>
    </source>
</evidence>
<feature type="transmembrane region" description="Helical" evidence="8">
    <location>
        <begin position="139"/>
        <end position="159"/>
    </location>
</feature>